<evidence type="ECO:0000313" key="2">
    <source>
        <dbReference type="EMBL" id="MPL79480.1"/>
    </source>
</evidence>
<keyword evidence="1" id="KW-0472">Membrane</keyword>
<accession>A0A644UKL5</accession>
<proteinExistence type="predicted"/>
<protein>
    <submittedName>
        <fullName evidence="2">Uncharacterized protein</fullName>
    </submittedName>
</protein>
<feature type="transmembrane region" description="Helical" evidence="1">
    <location>
        <begin position="525"/>
        <end position="544"/>
    </location>
</feature>
<comment type="caution">
    <text evidence="2">The sequence shown here is derived from an EMBL/GenBank/DDBJ whole genome shotgun (WGS) entry which is preliminary data.</text>
</comment>
<organism evidence="2">
    <name type="scientific">bioreactor metagenome</name>
    <dbReference type="NCBI Taxonomy" id="1076179"/>
    <lineage>
        <taxon>unclassified sequences</taxon>
        <taxon>metagenomes</taxon>
        <taxon>ecological metagenomes</taxon>
    </lineage>
</organism>
<name>A0A644UKL5_9ZZZZ</name>
<dbReference type="EMBL" id="VSSQ01000127">
    <property type="protein sequence ID" value="MPL79480.1"/>
    <property type="molecule type" value="Genomic_DNA"/>
</dbReference>
<evidence type="ECO:0000256" key="1">
    <source>
        <dbReference type="SAM" id="Phobius"/>
    </source>
</evidence>
<keyword evidence="1" id="KW-0812">Transmembrane</keyword>
<gene>
    <name evidence="2" type="ORF">SDC9_25359</name>
</gene>
<reference evidence="2" key="1">
    <citation type="submission" date="2019-08" db="EMBL/GenBank/DDBJ databases">
        <authorList>
            <person name="Kucharzyk K."/>
            <person name="Murdoch R.W."/>
            <person name="Higgins S."/>
            <person name="Loffler F."/>
        </authorList>
    </citation>
    <scope>NUCLEOTIDE SEQUENCE</scope>
</reference>
<keyword evidence="1" id="KW-1133">Transmembrane helix</keyword>
<dbReference type="AlphaFoldDB" id="A0A644UKL5"/>
<sequence length="547" mass="59683">MIYVWCIALRSECLLLILLLAAVFCIVPAGAEVSLDILQPSEHETAFAEMRDLYVYGSFANTGDPADVRVRVYDSNGVLIRKLQSHVDLTGETPASSVDMTLVPEKQKWGGILAVEGITEPYGHANGANKVLVSKTHGYYLAYVQGGVTRAYSGMYFEAVENGELISYSRDLTAGVYSIVVDVLDADGKTLRFMNGDGMFVDSLELTVSFGLTHASLGMFRPGENRDNVVSYARQNGLRSYIDWFPGYFQLPDGSAGYQIPALWQPNNGIEVVNTINGTILDTPKSAENTLIIYNIGSSSTTLQVELAGILLAGLEDSDKTTYRYYDTGEICYTWIDAASGDMKTCSGVLTEYPDTSADDFRVIYARADRSSDPIPDNTVSLLPNLTKTVDVTPYEVTVSPGEYLALYGLTRPVQTDLSDAGTPYRYTVDDQIMSFTYTAGDTMYEFDGLLTRVFVNADGSLYPATQTNYEFGHVFTAEQTADMPVGTTVYAVRGYDAAGRYVEHTNTNITITVLPASASPQDTALPISILLAVLATFAVIVVIRKL</sequence>